<dbReference type="HOGENOM" id="CLU_000384_35_3_1"/>
<gene>
    <name evidence="1" type="ORF">CAPTEDRAFT_30133</name>
</gene>
<reference evidence="2" key="3">
    <citation type="submission" date="2015-06" db="UniProtKB">
        <authorList>
            <consortium name="EnsemblMetazoa"/>
        </authorList>
    </citation>
    <scope>IDENTIFICATION</scope>
</reference>
<reference evidence="1 3" key="2">
    <citation type="journal article" date="2013" name="Nature">
        <title>Insights into bilaterian evolution from three spiralian genomes.</title>
        <authorList>
            <person name="Simakov O."/>
            <person name="Marletaz F."/>
            <person name="Cho S.J."/>
            <person name="Edsinger-Gonzales E."/>
            <person name="Havlak P."/>
            <person name="Hellsten U."/>
            <person name="Kuo D.H."/>
            <person name="Larsson T."/>
            <person name="Lv J."/>
            <person name="Arendt D."/>
            <person name="Savage R."/>
            <person name="Osoegawa K."/>
            <person name="de Jong P."/>
            <person name="Grimwood J."/>
            <person name="Chapman J.A."/>
            <person name="Shapiro H."/>
            <person name="Aerts A."/>
            <person name="Otillar R.P."/>
            <person name="Terry A.Y."/>
            <person name="Boore J.L."/>
            <person name="Grigoriev I.V."/>
            <person name="Lindberg D.R."/>
            <person name="Seaver E.C."/>
            <person name="Weisblat D.A."/>
            <person name="Putnam N.H."/>
            <person name="Rokhsar D.S."/>
        </authorList>
    </citation>
    <scope>NUCLEOTIDE SEQUENCE</scope>
    <source>
        <strain evidence="1 3">I ESC-2004</strain>
    </source>
</reference>
<keyword evidence="3" id="KW-1185">Reference proteome</keyword>
<reference evidence="3" key="1">
    <citation type="submission" date="2012-12" db="EMBL/GenBank/DDBJ databases">
        <authorList>
            <person name="Hellsten U."/>
            <person name="Grimwood J."/>
            <person name="Chapman J.A."/>
            <person name="Shapiro H."/>
            <person name="Aerts A."/>
            <person name="Otillar R.P."/>
            <person name="Terry A.Y."/>
            <person name="Boore J.L."/>
            <person name="Simakov O."/>
            <person name="Marletaz F."/>
            <person name="Cho S.-J."/>
            <person name="Edsinger-Gonzales E."/>
            <person name="Havlak P."/>
            <person name="Kuo D.-H."/>
            <person name="Larsson T."/>
            <person name="Lv J."/>
            <person name="Arendt D."/>
            <person name="Savage R."/>
            <person name="Osoegawa K."/>
            <person name="de Jong P."/>
            <person name="Lindberg D.R."/>
            <person name="Seaver E.C."/>
            <person name="Weisblat D.A."/>
            <person name="Putnam N.H."/>
            <person name="Grigoriev I.V."/>
            <person name="Rokhsar D.S."/>
        </authorList>
    </citation>
    <scope>NUCLEOTIDE SEQUENCE</scope>
    <source>
        <strain evidence="3">I ESC-2004</strain>
    </source>
</reference>
<feature type="non-terminal residue" evidence="1">
    <location>
        <position position="1"/>
    </location>
</feature>
<dbReference type="SUPFAM" id="SSF56672">
    <property type="entry name" value="DNA/RNA polymerases"/>
    <property type="match status" value="1"/>
</dbReference>
<dbReference type="AlphaFoldDB" id="R7TXK5"/>
<dbReference type="EMBL" id="KB308081">
    <property type="protein sequence ID" value="ELT98297.1"/>
    <property type="molecule type" value="Genomic_DNA"/>
</dbReference>
<evidence type="ECO:0008006" key="4">
    <source>
        <dbReference type="Google" id="ProtNLM"/>
    </source>
</evidence>
<evidence type="ECO:0000313" key="1">
    <source>
        <dbReference type="EMBL" id="ELT98297.1"/>
    </source>
</evidence>
<dbReference type="EMBL" id="AMQN01010538">
    <property type="status" value="NOT_ANNOTATED_CDS"/>
    <property type="molecule type" value="Genomic_DNA"/>
</dbReference>
<feature type="non-terminal residue" evidence="1">
    <location>
        <position position="67"/>
    </location>
</feature>
<sequence length="67" mass="7476">AQRVPIPLEKAVKEELERLELAGIIAQVKKPTDWCASMVPVLKKSGKVHLCVDLNAAVKRERFILPT</sequence>
<evidence type="ECO:0000313" key="3">
    <source>
        <dbReference type="Proteomes" id="UP000014760"/>
    </source>
</evidence>
<organism evidence="1">
    <name type="scientific">Capitella teleta</name>
    <name type="common">Polychaete worm</name>
    <dbReference type="NCBI Taxonomy" id="283909"/>
    <lineage>
        <taxon>Eukaryota</taxon>
        <taxon>Metazoa</taxon>
        <taxon>Spiralia</taxon>
        <taxon>Lophotrochozoa</taxon>
        <taxon>Annelida</taxon>
        <taxon>Polychaeta</taxon>
        <taxon>Sedentaria</taxon>
        <taxon>Scolecida</taxon>
        <taxon>Capitellidae</taxon>
        <taxon>Capitella</taxon>
    </lineage>
</organism>
<dbReference type="Proteomes" id="UP000014760">
    <property type="component" value="Unassembled WGS sequence"/>
</dbReference>
<dbReference type="STRING" id="283909.R7TXK5"/>
<evidence type="ECO:0000313" key="2">
    <source>
        <dbReference type="EnsemblMetazoa" id="CapteP30133"/>
    </source>
</evidence>
<accession>R7TXK5</accession>
<dbReference type="EnsemblMetazoa" id="CapteT30133">
    <property type="protein sequence ID" value="CapteP30133"/>
    <property type="gene ID" value="CapteG30133"/>
</dbReference>
<name>R7TXK5_CAPTE</name>
<proteinExistence type="predicted"/>
<dbReference type="OrthoDB" id="10056300at2759"/>
<protein>
    <recommendedName>
        <fullName evidence="4">Reverse transcriptase domain-containing protein</fullName>
    </recommendedName>
</protein>
<dbReference type="InterPro" id="IPR043502">
    <property type="entry name" value="DNA/RNA_pol_sf"/>
</dbReference>
<dbReference type="Gene3D" id="3.10.10.10">
    <property type="entry name" value="HIV Type 1 Reverse Transcriptase, subunit A, domain 1"/>
    <property type="match status" value="1"/>
</dbReference>